<proteinExistence type="predicted"/>
<feature type="domain" description="N-acetyltransferase" evidence="1">
    <location>
        <begin position="40"/>
        <end position="205"/>
    </location>
</feature>
<sequence>MNDHPSASDLRAESTAFALPGGAVLRPLPLPESSDGAPDPLIRAYAAVRNATIREVTGRDGEDMTAEQLLPLLYDDAYRQRRQWYVEQDGELVGYATLNVSLDGDGRTANGAIWLLARTWGRGIGSAVLPVLEEAARREGIHELQAWIEHPASDAPPLHAPTGFGTISQDHAARFLLRHGFALEQVERVSIMEWDAGVEDRLRLLRAQAEERAADYRVVQWSLPTPPEHVDGYAAMKSRMSTDAPSAALDVPEEVWDEARIAQHDQRYLDAGRTVLVTAAQHRVTGELCAYNELSVPLDRPDGMTDQEDTLVLAAHRGHRLGMLVKTAGLLALRERHPASDRIITYNAEENRPMLDINESIGFTAVAYEGAWRKDLK</sequence>
<organism evidence="2 3">
    <name type="scientific">Microbacterium resistens</name>
    <dbReference type="NCBI Taxonomy" id="156977"/>
    <lineage>
        <taxon>Bacteria</taxon>
        <taxon>Bacillati</taxon>
        <taxon>Actinomycetota</taxon>
        <taxon>Actinomycetes</taxon>
        <taxon>Micrococcales</taxon>
        <taxon>Microbacteriaceae</taxon>
        <taxon>Microbacterium</taxon>
    </lineage>
</organism>
<evidence type="ECO:0000313" key="2">
    <source>
        <dbReference type="EMBL" id="MDR6865968.1"/>
    </source>
</evidence>
<dbReference type="SUPFAM" id="SSF55729">
    <property type="entry name" value="Acyl-CoA N-acyltransferases (Nat)"/>
    <property type="match status" value="1"/>
</dbReference>
<dbReference type="RefSeq" id="WP_310017301.1">
    <property type="nucleotide sequence ID" value="NZ_JAVDUM010000002.1"/>
</dbReference>
<dbReference type="InterPro" id="IPR000182">
    <property type="entry name" value="GNAT_dom"/>
</dbReference>
<dbReference type="InterPro" id="IPR016181">
    <property type="entry name" value="Acyl_CoA_acyltransferase"/>
</dbReference>
<dbReference type="Proteomes" id="UP001259347">
    <property type="component" value="Unassembled WGS sequence"/>
</dbReference>
<dbReference type="PROSITE" id="PS51186">
    <property type="entry name" value="GNAT"/>
    <property type="match status" value="1"/>
</dbReference>
<protein>
    <submittedName>
        <fullName evidence="2">GNAT superfamily N-acetyltransferase</fullName>
    </submittedName>
</protein>
<gene>
    <name evidence="2" type="ORF">J2Y69_000553</name>
</gene>
<dbReference type="EMBL" id="JAVDUM010000002">
    <property type="protein sequence ID" value="MDR6865968.1"/>
    <property type="molecule type" value="Genomic_DNA"/>
</dbReference>
<evidence type="ECO:0000259" key="1">
    <source>
        <dbReference type="PROSITE" id="PS51186"/>
    </source>
</evidence>
<dbReference type="CDD" id="cd04301">
    <property type="entry name" value="NAT_SF"/>
    <property type="match status" value="1"/>
</dbReference>
<evidence type="ECO:0000313" key="3">
    <source>
        <dbReference type="Proteomes" id="UP001259347"/>
    </source>
</evidence>
<reference evidence="2 3" key="1">
    <citation type="submission" date="2023-07" db="EMBL/GenBank/DDBJ databases">
        <title>Sorghum-associated microbial communities from plants grown in Nebraska, USA.</title>
        <authorList>
            <person name="Schachtman D."/>
        </authorList>
    </citation>
    <scope>NUCLEOTIDE SEQUENCE [LARGE SCALE GENOMIC DNA]</scope>
    <source>
        <strain evidence="2 3">2980</strain>
    </source>
</reference>
<comment type="caution">
    <text evidence="2">The sequence shown here is derived from an EMBL/GenBank/DDBJ whole genome shotgun (WGS) entry which is preliminary data.</text>
</comment>
<dbReference type="Pfam" id="PF00583">
    <property type="entry name" value="Acetyltransf_1"/>
    <property type="match status" value="1"/>
</dbReference>
<name>A0ABU1S9M8_9MICO</name>
<dbReference type="Gene3D" id="3.40.630.30">
    <property type="match status" value="1"/>
</dbReference>
<keyword evidence="3" id="KW-1185">Reference proteome</keyword>
<accession>A0ABU1S9M8</accession>